<dbReference type="AlphaFoldDB" id="A0A1J5PED6"/>
<gene>
    <name evidence="1" type="ORF">GALL_522680</name>
</gene>
<organism evidence="1">
    <name type="scientific">mine drainage metagenome</name>
    <dbReference type="NCBI Taxonomy" id="410659"/>
    <lineage>
        <taxon>unclassified sequences</taxon>
        <taxon>metagenomes</taxon>
        <taxon>ecological metagenomes</taxon>
    </lineage>
</organism>
<dbReference type="AntiFam" id="ANF00217">
    <property type="entry name" value="Shadow ORF (opposite uvrB)"/>
</dbReference>
<sequence length="117" mass="13431">MDQVVNLALGRLYDYLRIDESSGPDDLFDDILADYPKLITPWGGRQKDCLRDPLDKLAPLERSVIQGAGQTEAVFDEGALSRCIPFEHRANLRNSYVRLVDDQKKILWEVVDKAIRW</sequence>
<comment type="caution">
    <text evidence="1">The sequence shown here is derived from an EMBL/GenBank/DDBJ whole genome shotgun (WGS) entry which is preliminary data.</text>
</comment>
<reference evidence="1" key="1">
    <citation type="submission" date="2016-10" db="EMBL/GenBank/DDBJ databases">
        <title>Sequence of Gallionella enrichment culture.</title>
        <authorList>
            <person name="Poehlein A."/>
            <person name="Muehling M."/>
            <person name="Daniel R."/>
        </authorList>
    </citation>
    <scope>NUCLEOTIDE SEQUENCE</scope>
</reference>
<name>A0A1J5PED6_9ZZZZ</name>
<accession>A0A1J5PED6</accession>
<protein>
    <submittedName>
        <fullName evidence="1">Uncharacterized protein</fullName>
    </submittedName>
</protein>
<evidence type="ECO:0000313" key="1">
    <source>
        <dbReference type="EMBL" id="OIQ66167.1"/>
    </source>
</evidence>
<dbReference type="EMBL" id="MLJW01006790">
    <property type="protein sequence ID" value="OIQ66167.1"/>
    <property type="molecule type" value="Genomic_DNA"/>
</dbReference>
<proteinExistence type="predicted"/>